<dbReference type="Proteomes" id="UP001175353">
    <property type="component" value="Unassembled WGS sequence"/>
</dbReference>
<evidence type="ECO:0000313" key="5">
    <source>
        <dbReference type="Proteomes" id="UP001175353"/>
    </source>
</evidence>
<keyword evidence="5" id="KW-1185">Reference proteome</keyword>
<feature type="region of interest" description="Disordered" evidence="2">
    <location>
        <begin position="796"/>
        <end position="863"/>
    </location>
</feature>
<dbReference type="PANTHER" id="PTHR22834:SF21">
    <property type="entry name" value="GUANYL NUCLEOTIDE EXCHANGE FACTOR, PUTATIVE (AFU_ORTHOLOGUE AFUA_5G11890)-RELATED"/>
    <property type="match status" value="1"/>
</dbReference>
<dbReference type="Gene3D" id="1.20.900.10">
    <property type="entry name" value="Dbl homology (DH) domain"/>
    <property type="match status" value="1"/>
</dbReference>
<dbReference type="InterPro" id="IPR000219">
    <property type="entry name" value="DH_dom"/>
</dbReference>
<dbReference type="PANTHER" id="PTHR22834">
    <property type="entry name" value="NUCLEAR FUSION PROTEIN FUS2"/>
    <property type="match status" value="1"/>
</dbReference>
<reference evidence="4" key="1">
    <citation type="submission" date="2023-06" db="EMBL/GenBank/DDBJ databases">
        <title>Black Yeasts Isolated from many extreme environments.</title>
        <authorList>
            <person name="Coleine C."/>
            <person name="Stajich J.E."/>
            <person name="Selbmann L."/>
        </authorList>
    </citation>
    <scope>NUCLEOTIDE SEQUENCE</scope>
    <source>
        <strain evidence="4">CCFEE 5200</strain>
    </source>
</reference>
<gene>
    <name evidence="4" type="ORF">LTR91_005040</name>
</gene>
<feature type="coiled-coil region" evidence="1">
    <location>
        <begin position="1490"/>
        <end position="1548"/>
    </location>
</feature>
<evidence type="ECO:0000256" key="1">
    <source>
        <dbReference type="SAM" id="Coils"/>
    </source>
</evidence>
<dbReference type="SMART" id="SM00325">
    <property type="entry name" value="RhoGEF"/>
    <property type="match status" value="1"/>
</dbReference>
<dbReference type="SUPFAM" id="SSF48065">
    <property type="entry name" value="DBL homology domain (DH-domain)"/>
    <property type="match status" value="1"/>
</dbReference>
<dbReference type="InterPro" id="IPR021895">
    <property type="entry name" value="Bud3_N"/>
</dbReference>
<keyword evidence="1" id="KW-0175">Coiled coil</keyword>
<dbReference type="Pfam" id="PF12015">
    <property type="entry name" value="Bud3_N"/>
    <property type="match status" value="1"/>
</dbReference>
<dbReference type="GO" id="GO:0032955">
    <property type="term" value="P:regulation of division septum assembly"/>
    <property type="evidence" value="ECO:0007669"/>
    <property type="project" value="TreeGrafter"/>
</dbReference>
<dbReference type="EMBL" id="JAUJLE010000031">
    <property type="protein sequence ID" value="KAK1002356.1"/>
    <property type="molecule type" value="Genomic_DNA"/>
</dbReference>
<evidence type="ECO:0000256" key="2">
    <source>
        <dbReference type="SAM" id="MobiDB-lite"/>
    </source>
</evidence>
<dbReference type="InterPro" id="IPR035899">
    <property type="entry name" value="DBL_dom_sf"/>
</dbReference>
<feature type="region of interest" description="Disordered" evidence="2">
    <location>
        <begin position="1171"/>
        <end position="1199"/>
    </location>
</feature>
<feature type="region of interest" description="Disordered" evidence="2">
    <location>
        <begin position="1224"/>
        <end position="1276"/>
    </location>
</feature>
<protein>
    <recommendedName>
        <fullName evidence="3">DH domain-containing protein</fullName>
    </recommendedName>
</protein>
<sequence>MAVVVPAPPALSRDLALSHTTDPLLSNSPVLVFHGPAATIGATSSRIQVHIFTPAGIGSYARLAVSPNSPFYSAVSNLPREEQGDEVCRGLAFGLKKYFVELPETVKKTWCAQVKAPASGMLFGDDHIAVLASRMTRIENVEEVIGSIGEAFGEQRQSWLDVDVVLPPGSIKEPSPKDSAGPEELADPEALRQRYGRYAELIGVLGDATFLPTANMRRAPSKATSVGRSTSFLRQQKESVRMELCEVLDTEESYVGRMKDLQEISRNVGADLKASSQQQLRAVFPEAINSVLAVNLRFVDEFRTVLERTETAALQDIEESSETAADGNHGSREVTGDAQGITAIAKCLCDWLPQFAGPYGQYVKSHAQSAQQLRGLFRTADTALLGALQEIGEQRLTSLLIEPIQRLPRYTLYIDSIVKQLPARHPAMKALLKARDLVSEICTQDDAALRAVNITDKLRSRVSGWPAECEIGGRLVVAADVTDLEAPFAFQGCDATPGMVLVFTDSVLLLEKIDDQAITGRALQSELEAGSFAMQTPTATPGTSHDLRYVKRVKLDACEMTESHGGSVLQLFTRFTLDPTARPVQQPTVDSCHVLRLGGSYEGKASRLVEEMVKAKVECRYSNEERESAKWEVRASDPLADYASMLSAVFEDSDPDFVATRRDCASVRVLVDIDKHSLRPHAGQNGVRTIIALSPMRDGHCRVTIDSIDGVASRDLVAVADLTSLIGKRLAAFTASRFAIEEPSITACLLGKFARTIASLDLHVRHSDQDEDQRQAAIDERLRRPKSPRKLLANFLASTGPGSQPPGFMKKDLPPLPPPGQLPRTRLAEQMPSKPPSRESRPSSKEQATPRSLACMRSTDQLSNPHKRFEETFSAYVLALQSRKGNIVGRSLKMRATADQLAVNELYNSLLEDPNLMVLAAQATVDVLFAAFEKFLNVAWREQIGQIVPFAVMQGIQMKAETLFPTDFDDYFRATLSTLPPQNQRAFKAIMKLLADLLDGTGNDGDRGVLTAAFAEVLVTEGNPHEFIALIDRFVDDTETYFGEPLEEAQRSGDGPGSIHKRARSVNSASISSNTSSLRKKFGFGTLSRTNSKSEEESKVASVWRTLSKSTRGGEASPMNSMTRATLARALSTEIDVRGTSLRPASQDGPSLKPSAFDDVAALTGPASTQNLGLSTIGEHPSFIPTGPPRKKRRSSLSDLKAMNESQKLQSWMSPSPQRPILAQRQTDDKSLPASPMPSTPSSKGGSGRYGSPLRETPRSRLPSSFRKENSPADKAFGMVAPLRPRDSSKQLDEVIITSRPMSSIPTLAPKTASPHKAPSPAPRVGLSERAGAGNIVKRPSPPPEKAYKPAVTAVLPPQPTPTKKLRMGSPQKLRERLQNEQSSLAAAQTSLQDELSKIGDELTATPSRIGSIRASRTTPSSHNVRHSANLAAGTGITGISSSQPSTMDLAQRVLKLEAQLASHIDTARARLDAVQAELSASLTVSETKCKKLDELYREANGENEALYARFNEELGRVLRAVKGGEGVEELRRKVREGQEEVGRLKREGGRLKRENVGLRAQLRE</sequence>
<dbReference type="Pfam" id="PF25351">
    <property type="entry name" value="PH_BUD3_C"/>
    <property type="match status" value="1"/>
</dbReference>
<evidence type="ECO:0000313" key="4">
    <source>
        <dbReference type="EMBL" id="KAK1002356.1"/>
    </source>
</evidence>
<accession>A0AAN6KW47</accession>
<dbReference type="GO" id="GO:0031991">
    <property type="term" value="P:regulation of actomyosin contractile ring contraction"/>
    <property type="evidence" value="ECO:0007669"/>
    <property type="project" value="TreeGrafter"/>
</dbReference>
<dbReference type="InterPro" id="IPR057454">
    <property type="entry name" value="Bud3_C"/>
</dbReference>
<feature type="region of interest" description="Disordered" evidence="2">
    <location>
        <begin position="1047"/>
        <end position="1072"/>
    </location>
</feature>
<organism evidence="4 5">
    <name type="scientific">Friedmanniomyces endolithicus</name>
    <dbReference type="NCBI Taxonomy" id="329885"/>
    <lineage>
        <taxon>Eukaryota</taxon>
        <taxon>Fungi</taxon>
        <taxon>Dikarya</taxon>
        <taxon>Ascomycota</taxon>
        <taxon>Pezizomycotina</taxon>
        <taxon>Dothideomycetes</taxon>
        <taxon>Dothideomycetidae</taxon>
        <taxon>Mycosphaerellales</taxon>
        <taxon>Teratosphaeriaceae</taxon>
        <taxon>Friedmanniomyces</taxon>
    </lineage>
</organism>
<dbReference type="InterPro" id="IPR051492">
    <property type="entry name" value="Dynamin-Rho_GEF"/>
</dbReference>
<dbReference type="GO" id="GO:0005737">
    <property type="term" value="C:cytoplasm"/>
    <property type="evidence" value="ECO:0007669"/>
    <property type="project" value="TreeGrafter"/>
</dbReference>
<dbReference type="Pfam" id="PF00621">
    <property type="entry name" value="RhoGEF"/>
    <property type="match status" value="1"/>
</dbReference>
<dbReference type="GO" id="GO:0005085">
    <property type="term" value="F:guanyl-nucleotide exchange factor activity"/>
    <property type="evidence" value="ECO:0007669"/>
    <property type="project" value="InterPro"/>
</dbReference>
<feature type="region of interest" description="Disordered" evidence="2">
    <location>
        <begin position="1305"/>
        <end position="1383"/>
    </location>
</feature>
<dbReference type="PROSITE" id="PS50010">
    <property type="entry name" value="DH_2"/>
    <property type="match status" value="1"/>
</dbReference>
<name>A0AAN6KW47_9PEZI</name>
<comment type="caution">
    <text evidence="4">The sequence shown here is derived from an EMBL/GenBank/DDBJ whole genome shotgun (WGS) entry which is preliminary data.</text>
</comment>
<evidence type="ECO:0000259" key="3">
    <source>
        <dbReference type="PROSITE" id="PS50010"/>
    </source>
</evidence>
<proteinExistence type="predicted"/>
<feature type="domain" description="DH" evidence="3">
    <location>
        <begin position="239"/>
        <end position="448"/>
    </location>
</feature>